<reference evidence="2" key="1">
    <citation type="submission" date="2015-09" db="EMBL/GenBank/DDBJ databases">
        <authorList>
            <consortium name="Pathogen Informatics"/>
        </authorList>
    </citation>
    <scope>NUCLEOTIDE SEQUENCE [LARGE SCALE GENOMIC DNA]</scope>
    <source>
        <strain evidence="2">Lake Konstanz</strain>
    </source>
</reference>
<protein>
    <submittedName>
        <fullName evidence="1">Uncharacterized protein</fullName>
    </submittedName>
</protein>
<proteinExistence type="predicted"/>
<evidence type="ECO:0000313" key="2">
    <source>
        <dbReference type="Proteomes" id="UP000051952"/>
    </source>
</evidence>
<name>A0A0S4IS45_BODSA</name>
<dbReference type="Proteomes" id="UP000051952">
    <property type="component" value="Unassembled WGS sequence"/>
</dbReference>
<dbReference type="AlphaFoldDB" id="A0A0S4IS45"/>
<organism evidence="1 2">
    <name type="scientific">Bodo saltans</name>
    <name type="common">Flagellated protozoan</name>
    <dbReference type="NCBI Taxonomy" id="75058"/>
    <lineage>
        <taxon>Eukaryota</taxon>
        <taxon>Discoba</taxon>
        <taxon>Euglenozoa</taxon>
        <taxon>Kinetoplastea</taxon>
        <taxon>Metakinetoplastina</taxon>
        <taxon>Eubodonida</taxon>
        <taxon>Bodonidae</taxon>
        <taxon>Bodo</taxon>
    </lineage>
</organism>
<dbReference type="EMBL" id="CYKH01000356">
    <property type="protein sequence ID" value="CUF56606.1"/>
    <property type="molecule type" value="Genomic_DNA"/>
</dbReference>
<accession>A0A0S4IS45</accession>
<evidence type="ECO:0000313" key="1">
    <source>
        <dbReference type="EMBL" id="CUF56606.1"/>
    </source>
</evidence>
<dbReference type="VEuPathDB" id="TriTrypDB:BSAL_63675"/>
<gene>
    <name evidence="1" type="ORF">BSAL_63675</name>
</gene>
<sequence>MMDDVICEPTQCVCAGVGILPPSVDAKPFNKSMQQEECLLPIADSTPGAERNLPFMFSFTLLHSACSFTYLKGQNRNCTSFHVGKVIITPSTRKLHSRRQLNIIQHCQCRSNNLPL</sequence>
<keyword evidence="2" id="KW-1185">Reference proteome</keyword>